<proteinExistence type="predicted"/>
<evidence type="ECO:0000256" key="2">
    <source>
        <dbReference type="ARBA" id="ARBA00023125"/>
    </source>
</evidence>
<dbReference type="AlphaFoldDB" id="A0A239HC05"/>
<evidence type="ECO:0000259" key="5">
    <source>
        <dbReference type="PROSITE" id="PS50977"/>
    </source>
</evidence>
<gene>
    <name evidence="6" type="ORF">SAMN06295955_10583</name>
</gene>
<dbReference type="Pfam" id="PF00440">
    <property type="entry name" value="TetR_N"/>
    <property type="match status" value="1"/>
</dbReference>
<evidence type="ECO:0000256" key="3">
    <source>
        <dbReference type="ARBA" id="ARBA00023163"/>
    </source>
</evidence>
<dbReference type="GO" id="GO:0003677">
    <property type="term" value="F:DNA binding"/>
    <property type="evidence" value="ECO:0007669"/>
    <property type="project" value="UniProtKB-UniRule"/>
</dbReference>
<dbReference type="EMBL" id="FZPA01000005">
    <property type="protein sequence ID" value="SNS78890.1"/>
    <property type="molecule type" value="Genomic_DNA"/>
</dbReference>
<dbReference type="Proteomes" id="UP000198339">
    <property type="component" value="Unassembled WGS sequence"/>
</dbReference>
<organism evidence="6 7">
    <name type="scientific">Sphingopyxis indica</name>
    <dbReference type="NCBI Taxonomy" id="436663"/>
    <lineage>
        <taxon>Bacteria</taxon>
        <taxon>Pseudomonadati</taxon>
        <taxon>Pseudomonadota</taxon>
        <taxon>Alphaproteobacteria</taxon>
        <taxon>Sphingomonadales</taxon>
        <taxon>Sphingomonadaceae</taxon>
        <taxon>Sphingopyxis</taxon>
    </lineage>
</organism>
<feature type="DNA-binding region" description="H-T-H motif" evidence="4">
    <location>
        <begin position="38"/>
        <end position="57"/>
    </location>
</feature>
<dbReference type="InterPro" id="IPR036271">
    <property type="entry name" value="Tet_transcr_reg_TetR-rel_C_sf"/>
</dbReference>
<keyword evidence="3" id="KW-0804">Transcription</keyword>
<reference evidence="6 7" key="1">
    <citation type="submission" date="2017-06" db="EMBL/GenBank/DDBJ databases">
        <authorList>
            <person name="Kim H.J."/>
            <person name="Triplett B.A."/>
        </authorList>
    </citation>
    <scope>NUCLEOTIDE SEQUENCE [LARGE SCALE GENOMIC DNA]</scope>
    <source>
        <strain evidence="6 7">DS15</strain>
    </source>
</reference>
<protein>
    <submittedName>
        <fullName evidence="6">Transcriptional regulator, TetR family</fullName>
    </submittedName>
</protein>
<dbReference type="SUPFAM" id="SSF48498">
    <property type="entry name" value="Tetracyclin repressor-like, C-terminal domain"/>
    <property type="match status" value="1"/>
</dbReference>
<dbReference type="SUPFAM" id="SSF46689">
    <property type="entry name" value="Homeodomain-like"/>
    <property type="match status" value="1"/>
</dbReference>
<feature type="domain" description="HTH tetR-type" evidence="5">
    <location>
        <begin position="15"/>
        <end position="75"/>
    </location>
</feature>
<dbReference type="PRINTS" id="PR00455">
    <property type="entry name" value="HTHTETR"/>
</dbReference>
<sequence>MAKTVRRQTHAERREKAETRFLDFAIKLIAERGYDGFTLADVADAAGYSRGLPAHYFGKKEDLLARVAEFTIDSYHRQLGQISETEGGLPRIEELIRIYVRTRGVALRCLQIILTQALVRPNLRKTVERLNAEGLAAIQKEIKRGIRLGNIREDVHVEHQAAVIYAFMRGQMGFATLDPSWEEVAVGEEFIATLRERLKPRK</sequence>
<keyword evidence="2 4" id="KW-0238">DNA-binding</keyword>
<evidence type="ECO:0000256" key="1">
    <source>
        <dbReference type="ARBA" id="ARBA00023015"/>
    </source>
</evidence>
<dbReference type="Gene3D" id="1.10.357.10">
    <property type="entry name" value="Tetracycline Repressor, domain 2"/>
    <property type="match status" value="1"/>
</dbReference>
<keyword evidence="1" id="KW-0805">Transcription regulation</keyword>
<evidence type="ECO:0000313" key="7">
    <source>
        <dbReference type="Proteomes" id="UP000198339"/>
    </source>
</evidence>
<dbReference type="PROSITE" id="PS50977">
    <property type="entry name" value="HTH_TETR_2"/>
    <property type="match status" value="1"/>
</dbReference>
<dbReference type="PANTHER" id="PTHR47506">
    <property type="entry name" value="TRANSCRIPTIONAL REGULATORY PROTEIN"/>
    <property type="match status" value="1"/>
</dbReference>
<dbReference type="PANTHER" id="PTHR47506:SF1">
    <property type="entry name" value="HTH-TYPE TRANSCRIPTIONAL REGULATOR YJDC"/>
    <property type="match status" value="1"/>
</dbReference>
<keyword evidence="7" id="KW-1185">Reference proteome</keyword>
<evidence type="ECO:0000256" key="4">
    <source>
        <dbReference type="PROSITE-ProRule" id="PRU00335"/>
    </source>
</evidence>
<evidence type="ECO:0000313" key="6">
    <source>
        <dbReference type="EMBL" id="SNS78890.1"/>
    </source>
</evidence>
<accession>A0A239HC05</accession>
<name>A0A239HC05_9SPHN</name>
<dbReference type="InterPro" id="IPR009057">
    <property type="entry name" value="Homeodomain-like_sf"/>
</dbReference>
<dbReference type="InterPro" id="IPR001647">
    <property type="entry name" value="HTH_TetR"/>
</dbReference>
<dbReference type="RefSeq" id="WP_170935492.1">
    <property type="nucleotide sequence ID" value="NZ_FZPA01000005.1"/>
</dbReference>